<dbReference type="AlphaFoldDB" id="R8BKD2"/>
<accession>R8BKD2</accession>
<dbReference type="KEGG" id="tmn:UCRPA7_4623"/>
<dbReference type="Proteomes" id="UP000014074">
    <property type="component" value="Unassembled WGS sequence"/>
</dbReference>
<gene>
    <name evidence="1" type="ORF">UCRPA7_4623</name>
</gene>
<dbReference type="EMBL" id="KB933129">
    <property type="protein sequence ID" value="EON99754.1"/>
    <property type="molecule type" value="Genomic_DNA"/>
</dbReference>
<sequence>MPEQLRFGVELEMVLKPKDSILEQLIKNGGYVLITPSPDGTPDEADDGLRENNHRAIRWFIREHFRQNTRISNPANNIMIII</sequence>
<reference evidence="2" key="1">
    <citation type="journal article" date="2013" name="Genome Announc.">
        <title>Draft genome sequence of the ascomycete Phaeoacremonium aleophilum strain UCR-PA7, a causal agent of the esca disease complex in grapevines.</title>
        <authorList>
            <person name="Blanco-Ulate B."/>
            <person name="Rolshausen P."/>
            <person name="Cantu D."/>
        </authorList>
    </citation>
    <scope>NUCLEOTIDE SEQUENCE [LARGE SCALE GENOMIC DNA]</scope>
    <source>
        <strain evidence="2">UCR-PA7</strain>
    </source>
</reference>
<dbReference type="RefSeq" id="XP_007915365.1">
    <property type="nucleotide sequence ID" value="XM_007917174.1"/>
</dbReference>
<organism evidence="1 2">
    <name type="scientific">Phaeoacremonium minimum (strain UCR-PA7)</name>
    <name type="common">Esca disease fungus</name>
    <name type="synonym">Togninia minima</name>
    <dbReference type="NCBI Taxonomy" id="1286976"/>
    <lineage>
        <taxon>Eukaryota</taxon>
        <taxon>Fungi</taxon>
        <taxon>Dikarya</taxon>
        <taxon>Ascomycota</taxon>
        <taxon>Pezizomycotina</taxon>
        <taxon>Sordariomycetes</taxon>
        <taxon>Sordariomycetidae</taxon>
        <taxon>Togniniales</taxon>
        <taxon>Togniniaceae</taxon>
        <taxon>Phaeoacremonium</taxon>
    </lineage>
</organism>
<dbReference type="HOGENOM" id="CLU_2559909_0_0_1"/>
<protein>
    <submittedName>
        <fullName evidence="1">Uncharacterized protein</fullName>
    </submittedName>
</protein>
<name>R8BKD2_PHAM7</name>
<proteinExistence type="predicted"/>
<keyword evidence="2" id="KW-1185">Reference proteome</keyword>
<evidence type="ECO:0000313" key="2">
    <source>
        <dbReference type="Proteomes" id="UP000014074"/>
    </source>
</evidence>
<dbReference type="GeneID" id="19325092"/>
<evidence type="ECO:0000313" key="1">
    <source>
        <dbReference type="EMBL" id="EON99754.1"/>
    </source>
</evidence>